<dbReference type="Gene3D" id="3.30.750.44">
    <property type="match status" value="1"/>
</dbReference>
<dbReference type="Pfam" id="PF17820">
    <property type="entry name" value="PDZ_6"/>
    <property type="match status" value="1"/>
</dbReference>
<dbReference type="GO" id="GO:0007165">
    <property type="term" value="P:signal transduction"/>
    <property type="evidence" value="ECO:0007669"/>
    <property type="project" value="TreeGrafter"/>
</dbReference>
<dbReference type="RefSeq" id="WP_247066431.1">
    <property type="nucleotide sequence ID" value="NZ_CP094848.1"/>
</dbReference>
<feature type="region of interest" description="Disordered" evidence="1">
    <location>
        <begin position="72"/>
        <end position="99"/>
    </location>
</feature>
<dbReference type="SUPFAM" id="SSF52096">
    <property type="entry name" value="ClpP/crotonase"/>
    <property type="match status" value="1"/>
</dbReference>
<dbReference type="InterPro" id="IPR041489">
    <property type="entry name" value="PDZ_6"/>
</dbReference>
<dbReference type="Gene3D" id="3.90.226.10">
    <property type="entry name" value="2-enoyl-CoA Hydratase, Chain A, domain 1"/>
    <property type="match status" value="1"/>
</dbReference>
<dbReference type="PANTHER" id="PTHR32060:SF30">
    <property type="entry name" value="CARBOXY-TERMINAL PROCESSING PROTEASE CTPA"/>
    <property type="match status" value="1"/>
</dbReference>
<dbReference type="Gene3D" id="2.30.42.10">
    <property type="match status" value="1"/>
</dbReference>
<sequence length="585" mass="62180">MKRRSLLPPLLPPLCAMVSVTILRTPPSSPSSPTREGMPRGLRMILQVPRDTFLMILVVARLTGAAYADDALVSPAPDPPPHPTPVQASDASPTQDHFDPTLTSSVLRASLSFLLPRTLDIHTVRDFGLWGLNGLSAIDPSLTVEEQHDMLHLSVAQHTVLALATPAADDLAGWTDAITRMMETAWERSADMRATGQDGMLQGFFDELFNHLDPYSRYVAPDAAVSDRGIRTGGTASAGLTLGLDHHAIIITAVNANGPSWPTALSAGQVIYAVNGRSTQDRTVEAVSTWLQGPPGSLVRLLVGAPGRRRTTVSVRRESVPPETVFAYTSGHHVVLHITAFSANTAEEMSQYLDEAMNIAHLSGLILDLRGNRGGVLQQAVTTSALMLDHGVAAITQGRDPQANHVWAVQGGDMTNGLPIVILVDGRTASAAEILAAALADQKRAVVVGSATLGKGLVQTIGQMPNGAELFVTWSRVLAPLGWPLQGLGVMPQICSSLGEANLERQLQDLAAGNAESATWVRASRLARYPREVSRTLAIRKSCPAAIGTDNDLDAAHSLLDNPEEYRAALATIPDDPAAPPAHAE</sequence>
<protein>
    <submittedName>
        <fullName evidence="3">S41 family peptidase</fullName>
    </submittedName>
</protein>
<evidence type="ECO:0000256" key="1">
    <source>
        <dbReference type="SAM" id="MobiDB-lite"/>
    </source>
</evidence>
<name>A0AAW5EPT0_NOVHA</name>
<dbReference type="InterPro" id="IPR005151">
    <property type="entry name" value="Tail-specific_protease"/>
</dbReference>
<gene>
    <name evidence="3" type="ORF">K1W68_04030</name>
</gene>
<dbReference type="SUPFAM" id="SSF50156">
    <property type="entry name" value="PDZ domain-like"/>
    <property type="match status" value="1"/>
</dbReference>
<dbReference type="GO" id="GO:0006508">
    <property type="term" value="P:proteolysis"/>
    <property type="evidence" value="ECO:0007669"/>
    <property type="project" value="InterPro"/>
</dbReference>
<dbReference type="Pfam" id="PF03572">
    <property type="entry name" value="Peptidase_S41"/>
    <property type="match status" value="1"/>
</dbReference>
<comment type="caution">
    <text evidence="3">The sequence shown here is derived from an EMBL/GenBank/DDBJ whole genome shotgun (WGS) entry which is preliminary data.</text>
</comment>
<dbReference type="AlphaFoldDB" id="A0AAW5EPT0"/>
<feature type="domain" description="Tail specific protease" evidence="2">
    <location>
        <begin position="308"/>
        <end position="497"/>
    </location>
</feature>
<dbReference type="GO" id="GO:0030288">
    <property type="term" value="C:outer membrane-bounded periplasmic space"/>
    <property type="evidence" value="ECO:0007669"/>
    <property type="project" value="TreeGrafter"/>
</dbReference>
<dbReference type="GO" id="GO:0008236">
    <property type="term" value="F:serine-type peptidase activity"/>
    <property type="evidence" value="ECO:0007669"/>
    <property type="project" value="InterPro"/>
</dbReference>
<dbReference type="InterPro" id="IPR036034">
    <property type="entry name" value="PDZ_sf"/>
</dbReference>
<evidence type="ECO:0000259" key="2">
    <source>
        <dbReference type="SMART" id="SM00245"/>
    </source>
</evidence>
<dbReference type="GO" id="GO:0004175">
    <property type="term" value="F:endopeptidase activity"/>
    <property type="evidence" value="ECO:0007669"/>
    <property type="project" value="TreeGrafter"/>
</dbReference>
<accession>A0AAW5EPT0</accession>
<evidence type="ECO:0000313" key="4">
    <source>
        <dbReference type="Proteomes" id="UP001202887"/>
    </source>
</evidence>
<feature type="compositionally biased region" description="Polar residues" evidence="1">
    <location>
        <begin position="86"/>
        <end position="99"/>
    </location>
</feature>
<evidence type="ECO:0000313" key="3">
    <source>
        <dbReference type="EMBL" id="MCJ8353166.1"/>
    </source>
</evidence>
<dbReference type="PANTHER" id="PTHR32060">
    <property type="entry name" value="TAIL-SPECIFIC PROTEASE"/>
    <property type="match status" value="1"/>
</dbReference>
<reference evidence="3" key="2">
    <citation type="submission" date="2022-03" db="EMBL/GenBank/DDBJ databases">
        <authorList>
            <person name="Ryngajllo M."/>
            <person name="Jacek P."/>
            <person name="Kubiak K."/>
        </authorList>
    </citation>
    <scope>NUCLEOTIDE SEQUENCE</scope>
    <source>
        <strain evidence="3">SI1</strain>
    </source>
</reference>
<dbReference type="EMBL" id="JAIBCX010000007">
    <property type="protein sequence ID" value="MCJ8353166.1"/>
    <property type="molecule type" value="Genomic_DNA"/>
</dbReference>
<proteinExistence type="predicted"/>
<dbReference type="Proteomes" id="UP001202887">
    <property type="component" value="Unassembled WGS sequence"/>
</dbReference>
<dbReference type="InterPro" id="IPR029045">
    <property type="entry name" value="ClpP/crotonase-like_dom_sf"/>
</dbReference>
<reference evidence="3" key="1">
    <citation type="journal article" date="2021" name="Polymers (Basel)">
        <title>Highly Stretchable Bacterial Cellulose Produced by Komagataeibacter hansenii SI1.</title>
        <authorList>
            <person name="Cielecka I."/>
            <person name="Ryngajllo M."/>
            <person name="Maniukiewicz W."/>
            <person name="Bielecki S."/>
        </authorList>
    </citation>
    <scope>NUCLEOTIDE SEQUENCE</scope>
    <source>
        <strain evidence="3">SI1</strain>
    </source>
</reference>
<organism evidence="3 4">
    <name type="scientific">Novacetimonas hansenii</name>
    <name type="common">Komagataeibacter hansenii</name>
    <dbReference type="NCBI Taxonomy" id="436"/>
    <lineage>
        <taxon>Bacteria</taxon>
        <taxon>Pseudomonadati</taxon>
        <taxon>Pseudomonadota</taxon>
        <taxon>Alphaproteobacteria</taxon>
        <taxon>Acetobacterales</taxon>
        <taxon>Acetobacteraceae</taxon>
        <taxon>Novacetimonas</taxon>
    </lineage>
</organism>
<dbReference type="SMART" id="SM00245">
    <property type="entry name" value="TSPc"/>
    <property type="match status" value="1"/>
</dbReference>